<dbReference type="InterPro" id="IPR006680">
    <property type="entry name" value="Amidohydro-rel"/>
</dbReference>
<dbReference type="GO" id="GO:0016787">
    <property type="term" value="F:hydrolase activity"/>
    <property type="evidence" value="ECO:0007669"/>
    <property type="project" value="InterPro"/>
</dbReference>
<reference evidence="2" key="1">
    <citation type="submission" date="2018-05" db="EMBL/GenBank/DDBJ databases">
        <authorList>
            <person name="Lanie J.A."/>
            <person name="Ng W.-L."/>
            <person name="Kazmierczak K.M."/>
            <person name="Andrzejewski T.M."/>
            <person name="Davidsen T.M."/>
            <person name="Wayne K.J."/>
            <person name="Tettelin H."/>
            <person name="Glass J.I."/>
            <person name="Rusch D."/>
            <person name="Podicherti R."/>
            <person name="Tsui H.-C.T."/>
            <person name="Winkler M.E."/>
        </authorList>
    </citation>
    <scope>NUCLEOTIDE SEQUENCE</scope>
</reference>
<feature type="domain" description="Amidohydrolase-related" evidence="1">
    <location>
        <begin position="75"/>
        <end position="154"/>
    </location>
</feature>
<dbReference type="GO" id="GO:0019213">
    <property type="term" value="F:deacetylase activity"/>
    <property type="evidence" value="ECO:0007669"/>
    <property type="project" value="InterPro"/>
</dbReference>
<dbReference type="EMBL" id="UINC01052506">
    <property type="protein sequence ID" value="SVB67915.1"/>
    <property type="molecule type" value="Genomic_DNA"/>
</dbReference>
<feature type="non-terminal residue" evidence="2">
    <location>
        <position position="1"/>
    </location>
</feature>
<dbReference type="PANTHER" id="PTHR42717">
    <property type="entry name" value="DIHYDROOROTASE-RELATED"/>
    <property type="match status" value="1"/>
</dbReference>
<dbReference type="InterPro" id="IPR020043">
    <property type="entry name" value="Deacetylase_Atu3266-like"/>
</dbReference>
<proteinExistence type="predicted"/>
<dbReference type="InterPro" id="IPR032466">
    <property type="entry name" value="Metal_Hydrolase"/>
</dbReference>
<dbReference type="PANTHER" id="PTHR42717:SF1">
    <property type="entry name" value="IMIDAZOLONEPROPIONASE AND RELATED AMIDOHYDROLASES"/>
    <property type="match status" value="1"/>
</dbReference>
<protein>
    <recommendedName>
        <fullName evidence="1">Amidohydrolase-related domain-containing protein</fullName>
    </recommendedName>
</protein>
<gene>
    <name evidence="2" type="ORF">METZ01_LOCUS220769</name>
</gene>
<dbReference type="Gene3D" id="3.20.20.140">
    <property type="entry name" value="Metal-dependent hydrolases"/>
    <property type="match status" value="1"/>
</dbReference>
<dbReference type="SUPFAM" id="SSF51556">
    <property type="entry name" value="Metallo-dependent hydrolases"/>
    <property type="match status" value="1"/>
</dbReference>
<evidence type="ECO:0000259" key="1">
    <source>
        <dbReference type="Pfam" id="PF01979"/>
    </source>
</evidence>
<name>A0A382FZD1_9ZZZZ</name>
<sequence length="212" mass="23329">SGSFCLVDQNSKPTRPFDEMLERLRPGDGTTHCFGYGKPMVGNDGKVKQHYIDARARGVKFDVGHGNNSFSFSMAKPALDQGFPPDTISTDMHRMSLHTSRAQMTEVMSKFLAMGMPIQEVVARSTWEPAKWINHTEIGTLTPGASADISVLEFQDRPAGLSDSGPTGYRIMKADGRLINQLTIKDGVVKFDYDGLSKDDWSATPETDLDIP</sequence>
<organism evidence="2">
    <name type="scientific">marine metagenome</name>
    <dbReference type="NCBI Taxonomy" id="408172"/>
    <lineage>
        <taxon>unclassified sequences</taxon>
        <taxon>metagenomes</taxon>
        <taxon>ecological metagenomes</taxon>
    </lineage>
</organism>
<evidence type="ECO:0000313" key="2">
    <source>
        <dbReference type="EMBL" id="SVB67915.1"/>
    </source>
</evidence>
<accession>A0A382FZD1</accession>
<dbReference type="AlphaFoldDB" id="A0A382FZD1"/>
<dbReference type="Pfam" id="PF01979">
    <property type="entry name" value="Amidohydro_1"/>
    <property type="match status" value="1"/>
</dbReference>